<dbReference type="GO" id="GO:0005634">
    <property type="term" value="C:nucleus"/>
    <property type="evidence" value="ECO:0007669"/>
    <property type="project" value="UniProtKB-SubCell"/>
</dbReference>
<evidence type="ECO:0000256" key="7">
    <source>
        <dbReference type="SAM" id="Coils"/>
    </source>
</evidence>
<gene>
    <name evidence="10" type="ORF">POTOM_005815</name>
</gene>
<accession>A0A8X8D6V6</accession>
<dbReference type="Pfam" id="PF18117">
    <property type="entry name" value="EDS1_EP"/>
    <property type="match status" value="1"/>
</dbReference>
<comment type="subcellular location">
    <subcellularLocation>
        <location evidence="2">Cytoplasm</location>
    </subcellularLocation>
    <subcellularLocation>
        <location evidence="1">Nucleus</location>
    </subcellularLocation>
</comment>
<evidence type="ECO:0000256" key="6">
    <source>
        <dbReference type="ARBA" id="ARBA00023242"/>
    </source>
</evidence>
<dbReference type="PANTHER" id="PTHR46898:SF3">
    <property type="entry name" value="FUNGAL LIPASE-LIKE DOMAIN-CONTAINING PROTEIN"/>
    <property type="match status" value="1"/>
</dbReference>
<evidence type="ECO:0000256" key="5">
    <source>
        <dbReference type="ARBA" id="ARBA00022821"/>
    </source>
</evidence>
<dbReference type="PANTHER" id="PTHR46898">
    <property type="entry name" value="SENESCENCE-ASSOCIATED CARBOXYLESTERASE 101"/>
    <property type="match status" value="1"/>
</dbReference>
<reference evidence="10" key="1">
    <citation type="journal article" date="2020" name="bioRxiv">
        <title>Hybrid origin of Populus tomentosa Carr. identified through genome sequencing and phylogenomic analysis.</title>
        <authorList>
            <person name="An X."/>
            <person name="Gao K."/>
            <person name="Chen Z."/>
            <person name="Li J."/>
            <person name="Yang X."/>
            <person name="Yang X."/>
            <person name="Zhou J."/>
            <person name="Guo T."/>
            <person name="Zhao T."/>
            <person name="Huang S."/>
            <person name="Miao D."/>
            <person name="Khan W.U."/>
            <person name="Rao P."/>
            <person name="Ye M."/>
            <person name="Lei B."/>
            <person name="Liao W."/>
            <person name="Wang J."/>
            <person name="Ji L."/>
            <person name="Li Y."/>
            <person name="Guo B."/>
            <person name="Mustafa N.S."/>
            <person name="Li S."/>
            <person name="Yun Q."/>
            <person name="Keller S.R."/>
            <person name="Mao J."/>
            <person name="Zhang R."/>
            <person name="Strauss S.H."/>
        </authorList>
    </citation>
    <scope>NUCLEOTIDE SEQUENCE</scope>
    <source>
        <strain evidence="10">GM15</strain>
        <tissue evidence="10">Leaf</tissue>
    </source>
</reference>
<keyword evidence="6" id="KW-0539">Nucleus</keyword>
<dbReference type="InterPro" id="IPR044603">
    <property type="entry name" value="SAG101-like"/>
</dbReference>
<protein>
    <submittedName>
        <fullName evidence="10">Uncharacterized protein</fullName>
    </submittedName>
</protein>
<evidence type="ECO:0000256" key="3">
    <source>
        <dbReference type="ARBA" id="ARBA00022490"/>
    </source>
</evidence>
<dbReference type="GO" id="GO:0006629">
    <property type="term" value="P:lipid metabolic process"/>
    <property type="evidence" value="ECO:0007669"/>
    <property type="project" value="InterPro"/>
</dbReference>
<dbReference type="InterPro" id="IPR002921">
    <property type="entry name" value="Fungal_lipase-type"/>
</dbReference>
<feature type="domain" description="EDS1 EP" evidence="9">
    <location>
        <begin position="405"/>
        <end position="617"/>
    </location>
</feature>
<evidence type="ECO:0000313" key="10">
    <source>
        <dbReference type="EMBL" id="KAG6789696.1"/>
    </source>
</evidence>
<dbReference type="InterPro" id="IPR041266">
    <property type="entry name" value="EDS1_EP"/>
</dbReference>
<feature type="domain" description="Fungal lipase-type" evidence="8">
    <location>
        <begin position="103"/>
        <end position="217"/>
    </location>
</feature>
<dbReference type="Pfam" id="PF01764">
    <property type="entry name" value="Lipase_3"/>
    <property type="match status" value="1"/>
</dbReference>
<evidence type="ECO:0000256" key="4">
    <source>
        <dbReference type="ARBA" id="ARBA00022801"/>
    </source>
</evidence>
<keyword evidence="7" id="KW-0175">Coiled coil</keyword>
<keyword evidence="4" id="KW-0378">Hydrolase</keyword>
<dbReference type="Proteomes" id="UP000886885">
    <property type="component" value="Chromosome 1D"/>
</dbReference>
<keyword evidence="11" id="KW-1185">Reference proteome</keyword>
<dbReference type="AlphaFoldDB" id="A0A8X8D6V6"/>
<evidence type="ECO:0000256" key="1">
    <source>
        <dbReference type="ARBA" id="ARBA00004123"/>
    </source>
</evidence>
<dbReference type="OrthoDB" id="438440at2759"/>
<feature type="coiled-coil region" evidence="7">
    <location>
        <begin position="362"/>
        <end position="396"/>
    </location>
</feature>
<comment type="caution">
    <text evidence="10">The sequence shown here is derived from an EMBL/GenBank/DDBJ whole genome shotgun (WGS) entry which is preliminary data.</text>
</comment>
<evidence type="ECO:0000259" key="9">
    <source>
        <dbReference type="Pfam" id="PF18117"/>
    </source>
</evidence>
<sequence>MSQFPQFISGLDLANLVVTGDLLQLSCGAVKDLHAETNPNQQLPVRHKLVSQSNCTTIAFATSPLCPEDHVLQGGDLVSSSALKEQGFPLFESLCSKGNPCFSVHRAAITLFKAYFQELSLLKTQIHDSKTGELLLNSQLIVTGHSLGGSIASLFTLWLLDNIKRTSNKNKLPLCITFGSPLLGDQGLQRAISEHSKWNSFFLHVAANKDLVPRIFSTSQPSPRCKPFGTFFFCSELGCNCVDDPEVVSMLLRSTISQVSAKEMGIDDYSGIVKRLKSRLILREDSQLGRPVLPPLRLGIILQLKAIGVDITVEVTNQGLARVFIRSIGNYSFPLMTQVHRVFCYLLLVFRIANGKSISTQQQQQNNSINDLISELESHENRRAQQMKSIDDIEKLNRVKIKMAYLEWYKKDCKAKGIGYYDSYKNLNSFSDNDVTKYKKLLTNYWRKLVEDAERKPQKEGAYMRETWLYAGTNYRRMVEPLDIAEYYKQKGKRDYQTNGRSKHYILLEQWQKERAEKLAGAPNDKKKQNVAGNLTEDSCFWMNVEEALSSCKQLKDGSNVEKQSAREHLNVFEQYVMDEINNYAVSPEIFLEKSSFMNWWKDFQEIIETSHDSPLSGFMKKCRYRQYEKGQF</sequence>
<dbReference type="EMBL" id="JAAWWB010000002">
    <property type="protein sequence ID" value="KAG6789696.1"/>
    <property type="molecule type" value="Genomic_DNA"/>
</dbReference>
<name>A0A8X8D6V6_POPTO</name>
<dbReference type="GO" id="GO:0005737">
    <property type="term" value="C:cytoplasm"/>
    <property type="evidence" value="ECO:0007669"/>
    <property type="project" value="UniProtKB-SubCell"/>
</dbReference>
<evidence type="ECO:0000313" key="11">
    <source>
        <dbReference type="Proteomes" id="UP000886885"/>
    </source>
</evidence>
<keyword evidence="3" id="KW-0963">Cytoplasm</keyword>
<dbReference type="GO" id="GO:0006952">
    <property type="term" value="P:defense response"/>
    <property type="evidence" value="ECO:0007669"/>
    <property type="project" value="UniProtKB-KW"/>
</dbReference>
<keyword evidence="5" id="KW-0611">Plant defense</keyword>
<dbReference type="GO" id="GO:0052689">
    <property type="term" value="F:carboxylic ester hydrolase activity"/>
    <property type="evidence" value="ECO:0007669"/>
    <property type="project" value="InterPro"/>
</dbReference>
<evidence type="ECO:0000259" key="8">
    <source>
        <dbReference type="Pfam" id="PF01764"/>
    </source>
</evidence>
<evidence type="ECO:0000256" key="2">
    <source>
        <dbReference type="ARBA" id="ARBA00004496"/>
    </source>
</evidence>
<organism evidence="10 11">
    <name type="scientific">Populus tomentosa</name>
    <name type="common">Chinese white poplar</name>
    <dbReference type="NCBI Taxonomy" id="118781"/>
    <lineage>
        <taxon>Eukaryota</taxon>
        <taxon>Viridiplantae</taxon>
        <taxon>Streptophyta</taxon>
        <taxon>Embryophyta</taxon>
        <taxon>Tracheophyta</taxon>
        <taxon>Spermatophyta</taxon>
        <taxon>Magnoliopsida</taxon>
        <taxon>eudicotyledons</taxon>
        <taxon>Gunneridae</taxon>
        <taxon>Pentapetalae</taxon>
        <taxon>rosids</taxon>
        <taxon>fabids</taxon>
        <taxon>Malpighiales</taxon>
        <taxon>Salicaceae</taxon>
        <taxon>Saliceae</taxon>
        <taxon>Populus</taxon>
    </lineage>
</organism>
<proteinExistence type="predicted"/>